<dbReference type="Gene3D" id="3.30.1360.40">
    <property type="match status" value="1"/>
</dbReference>
<feature type="coiled-coil region" evidence="6">
    <location>
        <begin position="118"/>
        <end position="181"/>
    </location>
</feature>
<keyword evidence="6" id="KW-0175">Coiled coil</keyword>
<reference evidence="8 9" key="1">
    <citation type="journal article" date="2016" name="Nat. Commun.">
        <title>Thousands of microbial genomes shed light on interconnected biogeochemical processes in an aquifer system.</title>
        <authorList>
            <person name="Anantharaman K."/>
            <person name="Brown C.T."/>
            <person name="Hug L.A."/>
            <person name="Sharon I."/>
            <person name="Castelle C.J."/>
            <person name="Probst A.J."/>
            <person name="Thomas B.C."/>
            <person name="Singh A."/>
            <person name="Wilkins M.J."/>
            <person name="Karaoz U."/>
            <person name="Brodie E.L."/>
            <person name="Williams K.H."/>
            <person name="Hubbard S.S."/>
            <person name="Banfield J.F."/>
        </authorList>
    </citation>
    <scope>NUCLEOTIDE SEQUENCE [LARGE SCALE GENOMIC DNA]</scope>
</reference>
<evidence type="ECO:0000256" key="6">
    <source>
        <dbReference type="SAM" id="Coils"/>
    </source>
</evidence>
<comment type="function">
    <text evidence="5">Responsible for the release of ribosomes from messenger RNA at the termination of protein biosynthesis. May increase the efficiency of translation by recycling ribosomes from one round of translation to another.</text>
</comment>
<dbReference type="GO" id="GO:0005737">
    <property type="term" value="C:cytoplasm"/>
    <property type="evidence" value="ECO:0007669"/>
    <property type="project" value="UniProtKB-SubCell"/>
</dbReference>
<dbReference type="AlphaFoldDB" id="A0A1F5NLC6"/>
<evidence type="ECO:0000256" key="5">
    <source>
        <dbReference type="HAMAP-Rule" id="MF_00040"/>
    </source>
</evidence>
<evidence type="ECO:0000313" key="9">
    <source>
        <dbReference type="Proteomes" id="UP000176864"/>
    </source>
</evidence>
<dbReference type="Pfam" id="PF01765">
    <property type="entry name" value="RRF"/>
    <property type="match status" value="1"/>
</dbReference>
<dbReference type="SUPFAM" id="SSF55194">
    <property type="entry name" value="Ribosome recycling factor, RRF"/>
    <property type="match status" value="1"/>
</dbReference>
<comment type="subcellular location">
    <subcellularLocation>
        <location evidence="1 5">Cytoplasm</location>
    </subcellularLocation>
</comment>
<dbReference type="GO" id="GO:0006415">
    <property type="term" value="P:translational termination"/>
    <property type="evidence" value="ECO:0007669"/>
    <property type="project" value="UniProtKB-UniRule"/>
</dbReference>
<evidence type="ECO:0000256" key="4">
    <source>
        <dbReference type="ARBA" id="ARBA00022917"/>
    </source>
</evidence>
<dbReference type="FunFam" id="1.10.132.20:FF:000001">
    <property type="entry name" value="Ribosome-recycling factor"/>
    <property type="match status" value="1"/>
</dbReference>
<dbReference type="Proteomes" id="UP000176864">
    <property type="component" value="Unassembled WGS sequence"/>
</dbReference>
<dbReference type="InterPro" id="IPR036191">
    <property type="entry name" value="RRF_sf"/>
</dbReference>
<comment type="caution">
    <text evidence="8">The sequence shown here is derived from an EMBL/GenBank/DDBJ whole genome shotgun (WGS) entry which is preliminary data.</text>
</comment>
<protein>
    <recommendedName>
        <fullName evidence="5">Ribosome-recycling factor</fullName>
        <shortName evidence="5">RRF</shortName>
    </recommendedName>
    <alternativeName>
        <fullName evidence="5">Ribosome-releasing factor</fullName>
    </alternativeName>
</protein>
<keyword evidence="4 5" id="KW-0648">Protein biosynthesis</keyword>
<sequence>MDIQAKRQDFEKTIDQLRSELVKLRTGRANTAMIEDVKVDYYGTPTPIKGLAQITVPESRQLLVQTWDKNALAPAEKAIRDAGLGLNPTNEGDKLRITIPELTEERRKELIKIVGKEAEEAKIRIRSVREDAQKELKKEEESGTISEDDKFRQSADLQKIVDEYNAKIKEIAEAKEKEMMKI</sequence>
<dbReference type="CDD" id="cd00520">
    <property type="entry name" value="RRF"/>
    <property type="match status" value="1"/>
</dbReference>
<dbReference type="PANTHER" id="PTHR20982">
    <property type="entry name" value="RIBOSOME RECYCLING FACTOR"/>
    <property type="match status" value="1"/>
</dbReference>
<name>A0A1F5NLC6_9BACT</name>
<evidence type="ECO:0000259" key="7">
    <source>
        <dbReference type="Pfam" id="PF01765"/>
    </source>
</evidence>
<dbReference type="GO" id="GO:0043023">
    <property type="term" value="F:ribosomal large subunit binding"/>
    <property type="evidence" value="ECO:0007669"/>
    <property type="project" value="TreeGrafter"/>
</dbReference>
<dbReference type="EMBL" id="MFEK01000014">
    <property type="protein sequence ID" value="OGE78324.1"/>
    <property type="molecule type" value="Genomic_DNA"/>
</dbReference>
<dbReference type="FunFam" id="3.30.1360.40:FF:000001">
    <property type="entry name" value="Ribosome-recycling factor"/>
    <property type="match status" value="1"/>
</dbReference>
<dbReference type="HAMAP" id="MF_00040">
    <property type="entry name" value="RRF"/>
    <property type="match status" value="1"/>
</dbReference>
<evidence type="ECO:0000256" key="2">
    <source>
        <dbReference type="ARBA" id="ARBA00005912"/>
    </source>
</evidence>
<evidence type="ECO:0000256" key="1">
    <source>
        <dbReference type="ARBA" id="ARBA00004496"/>
    </source>
</evidence>
<keyword evidence="3 5" id="KW-0963">Cytoplasm</keyword>
<gene>
    <name evidence="5" type="primary">frr</name>
    <name evidence="8" type="ORF">A2751_04200</name>
</gene>
<dbReference type="STRING" id="1817824.A2751_04200"/>
<comment type="similarity">
    <text evidence="2 5">Belongs to the RRF family.</text>
</comment>
<dbReference type="InterPro" id="IPR023584">
    <property type="entry name" value="Ribosome_recyc_fac_dom"/>
</dbReference>
<proteinExistence type="inferred from homology"/>
<accession>A0A1F5NLC6</accession>
<feature type="domain" description="Ribosome recycling factor" evidence="7">
    <location>
        <begin position="18"/>
        <end position="180"/>
    </location>
</feature>
<dbReference type="NCBIfam" id="TIGR00496">
    <property type="entry name" value="frr"/>
    <property type="match status" value="1"/>
</dbReference>
<evidence type="ECO:0000256" key="3">
    <source>
        <dbReference type="ARBA" id="ARBA00022490"/>
    </source>
</evidence>
<dbReference type="PANTHER" id="PTHR20982:SF3">
    <property type="entry name" value="MITOCHONDRIAL RIBOSOME RECYCLING FACTOR PSEUDO 1"/>
    <property type="match status" value="1"/>
</dbReference>
<evidence type="ECO:0000313" key="8">
    <source>
        <dbReference type="EMBL" id="OGE78324.1"/>
    </source>
</evidence>
<dbReference type="InterPro" id="IPR002661">
    <property type="entry name" value="Ribosome_recyc_fac"/>
</dbReference>
<dbReference type="Gene3D" id="1.10.132.20">
    <property type="entry name" value="Ribosome-recycling factor"/>
    <property type="match status" value="1"/>
</dbReference>
<organism evidence="8 9">
    <name type="scientific">Candidatus Doudnabacteria bacterium RIFCSPHIGHO2_01_FULL_46_14</name>
    <dbReference type="NCBI Taxonomy" id="1817824"/>
    <lineage>
        <taxon>Bacteria</taxon>
        <taxon>Candidatus Doudnaibacteriota</taxon>
    </lineage>
</organism>